<dbReference type="InterPro" id="IPR000014">
    <property type="entry name" value="PAS"/>
</dbReference>
<dbReference type="CDD" id="cd00075">
    <property type="entry name" value="HATPase"/>
    <property type="match status" value="1"/>
</dbReference>
<evidence type="ECO:0000256" key="1">
    <source>
        <dbReference type="ARBA" id="ARBA00000085"/>
    </source>
</evidence>
<evidence type="ECO:0000259" key="11">
    <source>
        <dbReference type="PROSITE" id="PS50113"/>
    </source>
</evidence>
<evidence type="ECO:0000256" key="3">
    <source>
        <dbReference type="ARBA" id="ARBA00022679"/>
    </source>
</evidence>
<dbReference type="InterPro" id="IPR003661">
    <property type="entry name" value="HisK_dim/P_dom"/>
</dbReference>
<dbReference type="Pfam" id="PF08448">
    <property type="entry name" value="PAS_4"/>
    <property type="match status" value="1"/>
</dbReference>
<evidence type="ECO:0000256" key="2">
    <source>
        <dbReference type="ARBA" id="ARBA00012438"/>
    </source>
</evidence>
<dbReference type="Proteomes" id="UP001196980">
    <property type="component" value="Unassembled WGS sequence"/>
</dbReference>
<dbReference type="RefSeq" id="WP_218250813.1">
    <property type="nucleotide sequence ID" value="NZ_JABXWD010000011.1"/>
</dbReference>
<dbReference type="PROSITE" id="PS50113">
    <property type="entry name" value="PAC"/>
    <property type="match status" value="1"/>
</dbReference>
<evidence type="ECO:0000256" key="5">
    <source>
        <dbReference type="ARBA" id="ARBA00022777"/>
    </source>
</evidence>
<dbReference type="EC" id="2.7.13.3" evidence="2"/>
<dbReference type="CDD" id="cd12914">
    <property type="entry name" value="PDC1_DGC_like"/>
    <property type="match status" value="1"/>
</dbReference>
<evidence type="ECO:0000313" key="12">
    <source>
        <dbReference type="EMBL" id="MBV6340190.1"/>
    </source>
</evidence>
<feature type="transmembrane region" description="Helical" evidence="8">
    <location>
        <begin position="20"/>
        <end position="43"/>
    </location>
</feature>
<feature type="domain" description="PAC" evidence="11">
    <location>
        <begin position="413"/>
        <end position="464"/>
    </location>
</feature>
<dbReference type="InterPro" id="IPR005467">
    <property type="entry name" value="His_kinase_dom"/>
</dbReference>
<dbReference type="EMBL" id="JABXWD010000011">
    <property type="protein sequence ID" value="MBV6340190.1"/>
    <property type="molecule type" value="Genomic_DNA"/>
</dbReference>
<dbReference type="CDD" id="cd00130">
    <property type="entry name" value="PAS"/>
    <property type="match status" value="1"/>
</dbReference>
<keyword evidence="8" id="KW-0812">Transmembrane</keyword>
<dbReference type="PANTHER" id="PTHR43065:SF46">
    <property type="entry name" value="C4-DICARBOXYLATE TRANSPORT SENSOR PROTEIN DCTB"/>
    <property type="match status" value="1"/>
</dbReference>
<evidence type="ECO:0000256" key="8">
    <source>
        <dbReference type="SAM" id="Phobius"/>
    </source>
</evidence>
<accession>A0ABS6RU82</accession>
<evidence type="ECO:0000313" key="13">
    <source>
        <dbReference type="Proteomes" id="UP001196980"/>
    </source>
</evidence>
<keyword evidence="5" id="KW-0418">Kinase</keyword>
<protein>
    <recommendedName>
        <fullName evidence="2">histidine kinase</fullName>
        <ecNumber evidence="2">2.7.13.3</ecNumber>
    </recommendedName>
</protein>
<evidence type="ECO:0000256" key="6">
    <source>
        <dbReference type="ARBA" id="ARBA00022840"/>
    </source>
</evidence>
<evidence type="ECO:0000256" key="7">
    <source>
        <dbReference type="ARBA" id="ARBA00023012"/>
    </source>
</evidence>
<comment type="catalytic activity">
    <reaction evidence="1">
        <text>ATP + protein L-histidine = ADP + protein N-phospho-L-histidine.</text>
        <dbReference type="EC" id="2.7.13.3"/>
    </reaction>
</comment>
<dbReference type="PROSITE" id="PS50112">
    <property type="entry name" value="PAS"/>
    <property type="match status" value="1"/>
</dbReference>
<feature type="transmembrane region" description="Helical" evidence="8">
    <location>
        <begin position="303"/>
        <end position="329"/>
    </location>
</feature>
<keyword evidence="3" id="KW-0808">Transferase</keyword>
<keyword evidence="8" id="KW-1133">Transmembrane helix</keyword>
<dbReference type="PANTHER" id="PTHR43065">
    <property type="entry name" value="SENSOR HISTIDINE KINASE"/>
    <property type="match status" value="1"/>
</dbReference>
<dbReference type="NCBIfam" id="TIGR00229">
    <property type="entry name" value="sensory_box"/>
    <property type="match status" value="1"/>
</dbReference>
<dbReference type="CDD" id="cd00082">
    <property type="entry name" value="HisKA"/>
    <property type="match status" value="1"/>
</dbReference>
<dbReference type="SMART" id="SM00387">
    <property type="entry name" value="HATPase_c"/>
    <property type="match status" value="1"/>
</dbReference>
<evidence type="ECO:0000256" key="4">
    <source>
        <dbReference type="ARBA" id="ARBA00022741"/>
    </source>
</evidence>
<dbReference type="SMART" id="SM00091">
    <property type="entry name" value="PAS"/>
    <property type="match status" value="1"/>
</dbReference>
<dbReference type="InterPro" id="IPR013656">
    <property type="entry name" value="PAS_4"/>
</dbReference>
<keyword evidence="8" id="KW-0472">Membrane</keyword>
<keyword evidence="7" id="KW-0902">Two-component regulatory system</keyword>
<keyword evidence="13" id="KW-1185">Reference proteome</keyword>
<dbReference type="PROSITE" id="PS50109">
    <property type="entry name" value="HIS_KIN"/>
    <property type="match status" value="1"/>
</dbReference>
<evidence type="ECO:0000259" key="9">
    <source>
        <dbReference type="PROSITE" id="PS50109"/>
    </source>
</evidence>
<feature type="domain" description="PAS" evidence="10">
    <location>
        <begin position="340"/>
        <end position="386"/>
    </location>
</feature>
<feature type="domain" description="Histidine kinase" evidence="9">
    <location>
        <begin position="509"/>
        <end position="727"/>
    </location>
</feature>
<proteinExistence type="predicted"/>
<keyword evidence="6" id="KW-0067">ATP-binding</keyword>
<evidence type="ECO:0000259" key="10">
    <source>
        <dbReference type="PROSITE" id="PS50112"/>
    </source>
</evidence>
<keyword evidence="4" id="KW-0547">Nucleotide-binding</keyword>
<name>A0ABS6RU82_9BACT</name>
<dbReference type="InterPro" id="IPR003594">
    <property type="entry name" value="HATPase_dom"/>
</dbReference>
<gene>
    <name evidence="12" type="ORF">HWQ67_01200</name>
</gene>
<dbReference type="CDD" id="cd12915">
    <property type="entry name" value="PDC2_DGC_like"/>
    <property type="match status" value="1"/>
</dbReference>
<organism evidence="12 13">
    <name type="scientific">Candidatus Magnetobacterium casense</name>
    <dbReference type="NCBI Taxonomy" id="1455061"/>
    <lineage>
        <taxon>Bacteria</taxon>
        <taxon>Pseudomonadati</taxon>
        <taxon>Nitrospirota</taxon>
        <taxon>Thermodesulfovibrionia</taxon>
        <taxon>Thermodesulfovibrionales</taxon>
        <taxon>Candidatus Magnetobacteriaceae</taxon>
        <taxon>Candidatus Magnetobacterium</taxon>
    </lineage>
</organism>
<sequence length="730" mass="82345">MVLKRAFTKLFKPEDTLSIFQKAVVLTILLIDLFVAGMGALYLNNSKRKAEQKAAVTSQNLTRVLEQYIGGFIDKIDLVLVDIADDLKNKTHLSTGNGDRVTLLLAKHQQRLPTLESLRVTDAEGIVRYGLGVTKDSKTNVSDMDYFIAAHGSAKSSLTISKPIFARISKKWVIALARRIDNPDGTFNGVVYANIALEHLIHSFASIDVGPHGGISLRDKEMAVIARYPQPKEIGSDIGGKNISPELRRLFEAGQPSGTFFTPTSFDNTPKYVSYRKISPYPLYIVVGIAASDYLEEWRHERIVTIMGVIIFIIGTVIFLSLVHIYIIYRKKAENTLKESRNLLQSIIDNTTAVIFLKDTEGRYLLINSQYEMLFHITKEAISGKTDHDIFPKAAADSFRANDMVVLEQRKSLNFEEIVPHEDGIHTYISVKFPLFDINGHAYAVCGIATDISERKLMEEELNRKTTELEFLTGELEQRMVEEVNIRLQKEQLLIQQSKMAALGEMIGMIAHQWKQPLNALSANIFDIKDAYEYGELNKEYMDDIVRTSKEQINFMIRTIDDFKNFLLPVKEKTLFNVKHVIDDILYMFGGIYKKNNIEITIETFGTESNIYGYPSELTQAFLNIINNSRDAIISRRDKQVIAGRINIVIYETEGHVIVKITDNGGGIPDDIKDKIFEPYFTTKGKKGAGIGLYMSKTIIEMNMGGSLSVRNVEDGVEFTITLTANLKEI</sequence>
<reference evidence="12 13" key="1">
    <citation type="journal article" date="2020" name="J Geophys Res Biogeosci">
        <title>Magnetotaxis as an Adaptation to Enable Bacterial Shuttling of Microbial Sulfur and Sulfur Cycling Across Aquatic Oxic#Anoxic Interfaces.</title>
        <authorList>
            <person name="Li J."/>
            <person name="Liu P."/>
            <person name="Wang J."/>
            <person name="Roberts A.P."/>
            <person name="Pan Y."/>
        </authorList>
    </citation>
    <scope>NUCLEOTIDE SEQUENCE [LARGE SCALE GENOMIC DNA]</scope>
    <source>
        <strain evidence="12 13">MYR-1_YQ</strain>
    </source>
</reference>
<comment type="caution">
    <text evidence="12">The sequence shown here is derived from an EMBL/GenBank/DDBJ whole genome shotgun (WGS) entry which is preliminary data.</text>
</comment>
<dbReference type="Pfam" id="PF02518">
    <property type="entry name" value="HATPase_c"/>
    <property type="match status" value="1"/>
</dbReference>
<dbReference type="InterPro" id="IPR000700">
    <property type="entry name" value="PAS-assoc_C"/>
</dbReference>